<accession>A0A327SBZ8</accession>
<keyword evidence="2" id="KW-1185">Reference proteome</keyword>
<dbReference type="AlphaFoldDB" id="A0A327SBZ8"/>
<organism evidence="1 2">
    <name type="scientific">Gelidibacter algens</name>
    <dbReference type="NCBI Taxonomy" id="49280"/>
    <lineage>
        <taxon>Bacteria</taxon>
        <taxon>Pseudomonadati</taxon>
        <taxon>Bacteroidota</taxon>
        <taxon>Flavobacteriia</taxon>
        <taxon>Flavobacteriales</taxon>
        <taxon>Flavobacteriaceae</taxon>
        <taxon>Gelidibacter</taxon>
    </lineage>
</organism>
<gene>
    <name evidence="1" type="ORF">LX77_00853</name>
</gene>
<evidence type="ECO:0000313" key="1">
    <source>
        <dbReference type="EMBL" id="RAJ26599.1"/>
    </source>
</evidence>
<evidence type="ECO:0000313" key="2">
    <source>
        <dbReference type="Proteomes" id="UP000248987"/>
    </source>
</evidence>
<sequence>MNYDESHMGPPWLYGTKSLFLLKNLTDLDGSSLRIKNRRLI</sequence>
<dbReference type="EMBL" id="QLLQ01000002">
    <property type="protein sequence ID" value="RAJ26599.1"/>
    <property type="molecule type" value="Genomic_DNA"/>
</dbReference>
<name>A0A327SBZ8_9FLAO</name>
<protein>
    <submittedName>
        <fullName evidence="1">Uncharacterized protein</fullName>
    </submittedName>
</protein>
<reference evidence="1 2" key="1">
    <citation type="submission" date="2018-06" db="EMBL/GenBank/DDBJ databases">
        <title>Genomic Encyclopedia of Archaeal and Bacterial Type Strains, Phase II (KMG-II): from individual species to whole genera.</title>
        <authorList>
            <person name="Goeker M."/>
        </authorList>
    </citation>
    <scope>NUCLEOTIDE SEQUENCE [LARGE SCALE GENOMIC DNA]</scope>
    <source>
        <strain evidence="1 2">DSM 12408</strain>
    </source>
</reference>
<proteinExistence type="predicted"/>
<comment type="caution">
    <text evidence="1">The sequence shown here is derived from an EMBL/GenBank/DDBJ whole genome shotgun (WGS) entry which is preliminary data.</text>
</comment>
<dbReference type="Proteomes" id="UP000248987">
    <property type="component" value="Unassembled WGS sequence"/>
</dbReference>